<reference evidence="5" key="1">
    <citation type="journal article" date="2012" name="J. Bacteriol.">
        <title>Genome sequences of type strains of seven species of the marine bacterium Pseudoalteromonas.</title>
        <authorList>
            <person name="Xie B.B."/>
            <person name="Shu Y.L."/>
            <person name="Qin Q.L."/>
            <person name="Rong J.C."/>
            <person name="Zhang X.Y."/>
            <person name="Chen X.L."/>
            <person name="Shi M."/>
            <person name="He H.L."/>
            <person name="Zhou B.C."/>
            <person name="Zhang Y.Z."/>
        </authorList>
    </citation>
    <scope>NUCLEOTIDE SEQUENCE [LARGE SCALE GENOMIC DNA]</scope>
    <source>
        <strain evidence="5">NCIMB 2128</strain>
    </source>
</reference>
<dbReference type="Pfam" id="PF00532">
    <property type="entry name" value="Peripla_BP_1"/>
    <property type="match status" value="1"/>
</dbReference>
<dbReference type="CDD" id="cd01392">
    <property type="entry name" value="HTH_LacI"/>
    <property type="match status" value="1"/>
</dbReference>
<dbReference type="PANTHER" id="PTHR30146:SF109">
    <property type="entry name" value="HTH-TYPE TRANSCRIPTIONAL REGULATOR GALS"/>
    <property type="match status" value="1"/>
</dbReference>
<reference evidence="5" key="2">
    <citation type="submission" date="2013-04" db="EMBL/GenBank/DDBJ databases">
        <title>Genome sequence of Pseudoalteromonas undina.</title>
        <authorList>
            <person name="Xie B.-B."/>
            <person name="Rong J.-C."/>
            <person name="Qin Q.-L."/>
            <person name="Shu Y.-L."/>
            <person name="Zhang Y.-Z."/>
        </authorList>
    </citation>
    <scope>NUCLEOTIDE SEQUENCE</scope>
    <source>
        <strain evidence="5">NCIMB 2128</strain>
    </source>
</reference>
<dbReference type="SMART" id="SM00354">
    <property type="entry name" value="HTH_LACI"/>
    <property type="match status" value="1"/>
</dbReference>
<dbReference type="CDD" id="cd06270">
    <property type="entry name" value="PBP1_GalS-like"/>
    <property type="match status" value="1"/>
</dbReference>
<evidence type="ECO:0000256" key="1">
    <source>
        <dbReference type="ARBA" id="ARBA00023015"/>
    </source>
</evidence>
<proteinExistence type="predicted"/>
<dbReference type="Gene3D" id="1.10.260.40">
    <property type="entry name" value="lambda repressor-like DNA-binding domains"/>
    <property type="match status" value="1"/>
</dbReference>
<evidence type="ECO:0000256" key="3">
    <source>
        <dbReference type="ARBA" id="ARBA00023163"/>
    </source>
</evidence>
<feature type="domain" description="HTH lacI-type" evidence="4">
    <location>
        <begin position="2"/>
        <end position="56"/>
    </location>
</feature>
<dbReference type="InterPro" id="IPR010982">
    <property type="entry name" value="Lambda_DNA-bd_dom_sf"/>
</dbReference>
<comment type="caution">
    <text evidence="5">The sequence shown here is derived from an EMBL/GenBank/DDBJ whole genome shotgun (WGS) entry which is preliminary data.</text>
</comment>
<accession>A0ABN0NN58</accession>
<dbReference type="InterPro" id="IPR000843">
    <property type="entry name" value="HTH_LacI"/>
</dbReference>
<keyword evidence="3" id="KW-0804">Transcription</keyword>
<dbReference type="PANTHER" id="PTHR30146">
    <property type="entry name" value="LACI-RELATED TRANSCRIPTIONAL REPRESSOR"/>
    <property type="match status" value="1"/>
</dbReference>
<protein>
    <submittedName>
        <fullName evidence="5">Galactose operon repressor</fullName>
    </submittedName>
</protein>
<name>A0ABN0NN58_9GAMM</name>
<evidence type="ECO:0000259" key="4">
    <source>
        <dbReference type="PROSITE" id="PS50932"/>
    </source>
</evidence>
<dbReference type="Proteomes" id="UP000016534">
    <property type="component" value="Unassembled WGS sequence"/>
</dbReference>
<dbReference type="EMBL" id="AHCF02000001">
    <property type="protein sequence ID" value="ERG62801.1"/>
    <property type="molecule type" value="Genomic_DNA"/>
</dbReference>
<sequence>MATIYEVSKLAGVSLATVSRVMNNNANVSDATRKKVTLAMEELGYRPNSIAQSLASNCSNSAGLLVSELKGPFYGPMMSGIENTLRNQGKHVIITAGHSDAEREQQGIEFLISRNCDALILHVEAISDEYLIKLSKGKTPFVLLNRYIEELADRCIILDNTKGGYLATKYIIESGHKDIAYISGPLWKKDAQERLNGHKQALDEFAIKFDENNLFEGDFVEESGYEGFATLYKNNPAFTALVCANDEMATGAMVSAREHGIQLPSQLSIIGYDNVFFTRHVYPPLSTINYPIDEMGKVAAQWVLSHVYQKSVHPIQTLFEPELVIRQSVVKTFSIKGSKKGVKQAD</sequence>
<dbReference type="SUPFAM" id="SSF53822">
    <property type="entry name" value="Periplasmic binding protein-like I"/>
    <property type="match status" value="1"/>
</dbReference>
<gene>
    <name evidence="5" type="ORF">PUND_00215</name>
</gene>
<dbReference type="PROSITE" id="PS50932">
    <property type="entry name" value="HTH_LACI_2"/>
    <property type="match status" value="1"/>
</dbReference>
<evidence type="ECO:0000313" key="6">
    <source>
        <dbReference type="Proteomes" id="UP000016534"/>
    </source>
</evidence>
<evidence type="ECO:0000313" key="5">
    <source>
        <dbReference type="EMBL" id="ERG62801.1"/>
    </source>
</evidence>
<keyword evidence="2" id="KW-0238">DNA-binding</keyword>
<dbReference type="SUPFAM" id="SSF47413">
    <property type="entry name" value="lambda repressor-like DNA-binding domains"/>
    <property type="match status" value="1"/>
</dbReference>
<keyword evidence="6" id="KW-1185">Reference proteome</keyword>
<dbReference type="InterPro" id="IPR001761">
    <property type="entry name" value="Peripla_BP/Lac1_sug-bd_dom"/>
</dbReference>
<dbReference type="InterPro" id="IPR028082">
    <property type="entry name" value="Peripla_BP_I"/>
</dbReference>
<evidence type="ECO:0000256" key="2">
    <source>
        <dbReference type="ARBA" id="ARBA00023125"/>
    </source>
</evidence>
<dbReference type="Gene3D" id="3.40.50.2300">
    <property type="match status" value="2"/>
</dbReference>
<dbReference type="PRINTS" id="PR00036">
    <property type="entry name" value="HTHLACI"/>
</dbReference>
<dbReference type="Pfam" id="PF00356">
    <property type="entry name" value="LacI"/>
    <property type="match status" value="1"/>
</dbReference>
<keyword evidence="1" id="KW-0805">Transcription regulation</keyword>
<organism evidence="5 6">
    <name type="scientific">Pseudoalteromonas undina</name>
    <dbReference type="NCBI Taxonomy" id="43660"/>
    <lineage>
        <taxon>Bacteria</taxon>
        <taxon>Pseudomonadati</taxon>
        <taxon>Pseudomonadota</taxon>
        <taxon>Gammaproteobacteria</taxon>
        <taxon>Alteromonadales</taxon>
        <taxon>Pseudoalteromonadaceae</taxon>
        <taxon>Pseudoalteromonas</taxon>
    </lineage>
</organism>